<accession>A0A345ARM7</accession>
<name>A0A345ARM7_9CAUD</name>
<dbReference type="Proteomes" id="UP000255890">
    <property type="component" value="Segment"/>
</dbReference>
<sequence length="66" mass="7798">MVKNGTKRRTIVPDRNTEPNGEVNSEVITYTLTPEELEGLKERTKHLNKYNRKTMVDVRVKTRRKK</sequence>
<feature type="compositionally biased region" description="Basic residues" evidence="1">
    <location>
        <begin position="1"/>
        <end position="10"/>
    </location>
</feature>
<proteinExistence type="predicted"/>
<evidence type="ECO:0000256" key="1">
    <source>
        <dbReference type="SAM" id="MobiDB-lite"/>
    </source>
</evidence>
<reference evidence="3" key="1">
    <citation type="submission" date="2018-06" db="EMBL/GenBank/DDBJ databases">
        <authorList>
            <person name="Merrill B.D."/>
            <person name="Payne A.M."/>
            <person name="Hilton J.A."/>
            <person name="Ward A.T."/>
            <person name="Fajardo C.P."/>
            <person name="Velez K."/>
            <person name="Hope S."/>
            <person name="Tsourkas P.K."/>
        </authorList>
    </citation>
    <scope>NUCLEOTIDE SEQUENCE [LARGE SCALE GENOMIC DNA]</scope>
</reference>
<organism evidence="2 3">
    <name type="scientific">Paenibacillus phage Wanderer</name>
    <dbReference type="NCBI Taxonomy" id="2249779"/>
    <lineage>
        <taxon>Viruses</taxon>
        <taxon>Duplodnaviria</taxon>
        <taxon>Heunggongvirae</taxon>
        <taxon>Uroviricota</taxon>
        <taxon>Caudoviricetes</taxon>
        <taxon>Gochnauervirinae</taxon>
        <taxon>Wanderervirus</taxon>
        <taxon>Wanderervirus wanderer</taxon>
    </lineage>
</organism>
<protein>
    <submittedName>
        <fullName evidence="2">Uncharacterized protein</fullName>
    </submittedName>
</protein>
<evidence type="ECO:0000313" key="3">
    <source>
        <dbReference type="Proteomes" id="UP000255890"/>
    </source>
</evidence>
<feature type="region of interest" description="Disordered" evidence="1">
    <location>
        <begin position="1"/>
        <end position="23"/>
    </location>
</feature>
<keyword evidence="3" id="KW-1185">Reference proteome</keyword>
<gene>
    <name evidence="2" type="ORF">WANDERER_64</name>
</gene>
<dbReference type="EMBL" id="MH431930">
    <property type="protein sequence ID" value="AXF39481.1"/>
    <property type="molecule type" value="Genomic_DNA"/>
</dbReference>
<evidence type="ECO:0000313" key="2">
    <source>
        <dbReference type="EMBL" id="AXF39481.1"/>
    </source>
</evidence>